<reference evidence="10 11" key="1">
    <citation type="journal article" date="2015" name="Sci. Rep.">
        <title>Chromosome-level genome map provides insights into diverse defense mechanisms in the medicinal fungus Ganoderma sinense.</title>
        <authorList>
            <person name="Zhu Y."/>
            <person name="Xu J."/>
            <person name="Sun C."/>
            <person name="Zhou S."/>
            <person name="Xu H."/>
            <person name="Nelson D.R."/>
            <person name="Qian J."/>
            <person name="Song J."/>
            <person name="Luo H."/>
            <person name="Xiang L."/>
            <person name="Li Y."/>
            <person name="Xu Z."/>
            <person name="Ji A."/>
            <person name="Wang L."/>
            <person name="Lu S."/>
            <person name="Hayward A."/>
            <person name="Sun W."/>
            <person name="Li X."/>
            <person name="Schwartz D.C."/>
            <person name="Wang Y."/>
            <person name="Chen S."/>
        </authorList>
    </citation>
    <scope>NUCLEOTIDE SEQUENCE [LARGE SCALE GENOMIC DNA]</scope>
    <source>
        <strain evidence="10 11">ZZ0214-1</strain>
    </source>
</reference>
<dbReference type="OrthoDB" id="2274698at2759"/>
<comment type="caution">
    <text evidence="10">The sequence shown here is derived from an EMBL/GenBank/DDBJ whole genome shotgun (WGS) entry which is preliminary data.</text>
</comment>
<evidence type="ECO:0000313" key="10">
    <source>
        <dbReference type="EMBL" id="PIL27552.1"/>
    </source>
</evidence>
<feature type="transmembrane region" description="Helical" evidence="6">
    <location>
        <begin position="164"/>
        <end position="181"/>
    </location>
</feature>
<feature type="region of interest" description="Disordered" evidence="5">
    <location>
        <begin position="1"/>
        <end position="26"/>
    </location>
</feature>
<evidence type="ECO:0000256" key="6">
    <source>
        <dbReference type="SAM" id="Phobius"/>
    </source>
</evidence>
<feature type="transmembrane region" description="Helical" evidence="6">
    <location>
        <begin position="682"/>
        <end position="701"/>
    </location>
</feature>
<accession>A0A2G8S1A5</accession>
<evidence type="ECO:0000256" key="2">
    <source>
        <dbReference type="ARBA" id="ARBA00022692"/>
    </source>
</evidence>
<dbReference type="PANTHER" id="PTHR37994">
    <property type="entry name" value="ARAE_2_N DOMAIN-CONTAINING PROTEIN-RELATED"/>
    <property type="match status" value="1"/>
</dbReference>
<feature type="transmembrane region" description="Helical" evidence="6">
    <location>
        <begin position="708"/>
        <end position="728"/>
    </location>
</feature>
<feature type="compositionally biased region" description="Acidic residues" evidence="5">
    <location>
        <begin position="1"/>
        <end position="11"/>
    </location>
</feature>
<evidence type="ECO:0000256" key="1">
    <source>
        <dbReference type="ARBA" id="ARBA00004141"/>
    </source>
</evidence>
<evidence type="ECO:0000256" key="3">
    <source>
        <dbReference type="ARBA" id="ARBA00022989"/>
    </source>
</evidence>
<organism evidence="10 11">
    <name type="scientific">Ganoderma sinense ZZ0214-1</name>
    <dbReference type="NCBI Taxonomy" id="1077348"/>
    <lineage>
        <taxon>Eukaryota</taxon>
        <taxon>Fungi</taxon>
        <taxon>Dikarya</taxon>
        <taxon>Basidiomycota</taxon>
        <taxon>Agaricomycotina</taxon>
        <taxon>Agaricomycetes</taxon>
        <taxon>Polyporales</taxon>
        <taxon>Polyporaceae</taxon>
        <taxon>Ganoderma</taxon>
    </lineage>
</organism>
<proteinExistence type="predicted"/>
<keyword evidence="4 6" id="KW-0472">Membrane</keyword>
<evidence type="ECO:0000256" key="4">
    <source>
        <dbReference type="ARBA" id="ARBA00023136"/>
    </source>
</evidence>
<gene>
    <name evidence="10" type="ORF">GSI_10703</name>
</gene>
<evidence type="ECO:0000259" key="7">
    <source>
        <dbReference type="Pfam" id="PF10334"/>
    </source>
</evidence>
<feature type="transmembrane region" description="Helical" evidence="6">
    <location>
        <begin position="188"/>
        <end position="208"/>
    </location>
</feature>
<feature type="domain" description="Putative ER transporter 6TM N-terminal" evidence="8">
    <location>
        <begin position="31"/>
        <end position="470"/>
    </location>
</feature>
<feature type="transmembrane region" description="Helical" evidence="6">
    <location>
        <begin position="93"/>
        <end position="122"/>
    </location>
</feature>
<dbReference type="Pfam" id="PF13515">
    <property type="entry name" value="FUSC_2"/>
    <property type="match status" value="1"/>
</dbReference>
<protein>
    <recommendedName>
        <fullName evidence="12">Transporter</fullName>
    </recommendedName>
</protein>
<dbReference type="Pfam" id="PF10334">
    <property type="entry name" value="BRE4"/>
    <property type="match status" value="1"/>
</dbReference>
<dbReference type="InterPro" id="IPR018820">
    <property type="entry name" value="BRE4-related_DUF2421"/>
</dbReference>
<dbReference type="EMBL" id="AYKW01000034">
    <property type="protein sequence ID" value="PIL27552.1"/>
    <property type="molecule type" value="Genomic_DNA"/>
</dbReference>
<name>A0A2G8S1A5_9APHY</name>
<feature type="transmembrane region" description="Helical" evidence="6">
    <location>
        <begin position="748"/>
        <end position="767"/>
    </location>
</feature>
<comment type="subcellular location">
    <subcellularLocation>
        <location evidence="1">Membrane</location>
        <topology evidence="1">Multi-pass membrane protein</topology>
    </subcellularLocation>
</comment>
<feature type="transmembrane region" description="Helical" evidence="6">
    <location>
        <begin position="220"/>
        <end position="239"/>
    </location>
</feature>
<feature type="domain" description="Integral membrane bound transporter" evidence="9">
    <location>
        <begin position="627"/>
        <end position="763"/>
    </location>
</feature>
<dbReference type="GO" id="GO:0016020">
    <property type="term" value="C:membrane"/>
    <property type="evidence" value="ECO:0007669"/>
    <property type="project" value="UniProtKB-SubCell"/>
</dbReference>
<evidence type="ECO:0000256" key="5">
    <source>
        <dbReference type="SAM" id="MobiDB-lite"/>
    </source>
</evidence>
<evidence type="ECO:0000259" key="8">
    <source>
        <dbReference type="Pfam" id="PF10337"/>
    </source>
</evidence>
<dbReference type="InterPro" id="IPR049453">
    <property type="entry name" value="Memb_transporter_dom"/>
</dbReference>
<evidence type="ECO:0000313" key="11">
    <source>
        <dbReference type="Proteomes" id="UP000230002"/>
    </source>
</evidence>
<dbReference type="Proteomes" id="UP000230002">
    <property type="component" value="Unassembled WGS sequence"/>
</dbReference>
<keyword evidence="11" id="KW-1185">Reference proteome</keyword>
<feature type="transmembrane region" description="Helical" evidence="6">
    <location>
        <begin position="47"/>
        <end position="65"/>
    </location>
</feature>
<dbReference type="AlphaFoldDB" id="A0A2G8S1A5"/>
<dbReference type="PANTHER" id="PTHR37994:SF3">
    <property type="entry name" value="ER TRANSPORTER 6TM N-TERMINAL DOMAIN-CONTAINING PROTEIN"/>
    <property type="match status" value="1"/>
</dbReference>
<feature type="domain" description="DUF2421" evidence="7">
    <location>
        <begin position="769"/>
        <end position="997"/>
    </location>
</feature>
<feature type="transmembrane region" description="Helical" evidence="6">
    <location>
        <begin position="655"/>
        <end position="676"/>
    </location>
</feature>
<keyword evidence="2 6" id="KW-0812">Transmembrane</keyword>
<dbReference type="STRING" id="1077348.A0A2G8S1A5"/>
<dbReference type="InterPro" id="IPR018823">
    <property type="entry name" value="ArAE_2_N"/>
</dbReference>
<dbReference type="Pfam" id="PF10337">
    <property type="entry name" value="ArAE_2_N"/>
    <property type="match status" value="1"/>
</dbReference>
<keyword evidence="3 6" id="KW-1133">Transmembrane helix</keyword>
<evidence type="ECO:0008006" key="12">
    <source>
        <dbReference type="Google" id="ProtNLM"/>
    </source>
</evidence>
<evidence type="ECO:0000259" key="9">
    <source>
        <dbReference type="Pfam" id="PF13515"/>
    </source>
</evidence>
<sequence>MSSDSPAEDDILNPKTKGPPAPKKSSVWDKLPPWVANNLRSKKSWKVLLRCWLAAWASFVIMLPMKSLEQLGNTAFFALLLSFMMPPNMPVQIFLMVMLTLVLGIALGWALSCAAMAAALAARNQTLLKATLEKEVQSAAGLANPDALFRNAIFDGAFLDTRSTVVFGVFLAFGNFLFALIRAYAPKLTLMSVFGTIAIDIFCSYGPLFPFAQYTLLNSMLTSVGCYVAIALILVIIVFPESLNHSYLDSTSALLQTLKGLLASQEEILSADPHVLPGTPLVGNVFGMRTGAIQQLQQLMGQKQMLDFEVSWGRWCAEDVEGMLEPMQIVVTRLGALVNFIKLMALPMSLPDSASGDTQSVGDESTASSTAIGDTYLLRQFRERNTAAETQYHVRLVDVLPNIREATAGVRTSGVDVLNALQKLVVSINSKRYKRSHAEQDALLLQLEKSLNGLRDALEDFENDRRFILLQPFRDLLDRADAGEMKSIPLRSLHISFVFMSNLVSTSNAIVVLAEYVSKTAAKRPKTRLWLPTGMRAIGKALMTRGSAGEAVGEDTTPEEEIEMHNTQKYKRDPDSKVPENGMQKLADIIHRLYLWTKTPEALFTSRYVLVTIALWIPQVVKGTAGFVYQERGIWALIMAQTTLNIYASDQIFNYIMRLGGTFLGALVGMVCWYIGAGNGNGNPYGLAAITGVILVPFIFLRIFAPPQYLSAVIMGGATFVLVVGYSWIDGNLPGIFKSVGLGWNVAWKRWVLVMIGSAASFILMMIPPKSGRKAVRLRNASIISGLSYLYSHLTSLWLAAGEPLDSLHKLEETQRRWPSELREMVITLSQQLQDLRVRTVMSKWEGNIRGHWPFEEYNQLLDLQVDIMSSLVLMASGLTNLEPTLRKASLPHTFVLNPHFISDAVSMFYLVSQSLRTGEPLHAAQYKNLWDRLFYHGCTAGNVLTDVDAHNQSKKAHRQSIMSYEYMFYASAVVAVLHMSHSLNELRTVVAGLCGEVPLEGFEQWRDEYDRSHALV</sequence>